<dbReference type="Gene3D" id="1.10.340.70">
    <property type="match status" value="1"/>
</dbReference>
<keyword evidence="6" id="KW-0511">Multifunctional enzyme</keyword>
<dbReference type="SUPFAM" id="SSF50630">
    <property type="entry name" value="Acid proteases"/>
    <property type="match status" value="1"/>
</dbReference>
<dbReference type="Gene3D" id="3.30.420.10">
    <property type="entry name" value="Ribonuclease H-like superfamily/Ribonuclease H"/>
    <property type="match status" value="1"/>
</dbReference>
<dbReference type="InterPro" id="IPR001584">
    <property type="entry name" value="Integrase_cat-core"/>
</dbReference>
<dbReference type="PROSITE" id="PS50878">
    <property type="entry name" value="RT_POL"/>
    <property type="match status" value="1"/>
</dbReference>
<dbReference type="Pfam" id="PF17921">
    <property type="entry name" value="Integrase_H2C2"/>
    <property type="match status" value="1"/>
</dbReference>
<dbReference type="InterPro" id="IPR055510">
    <property type="entry name" value="DUF7083"/>
</dbReference>
<dbReference type="Proteomes" id="UP000069940">
    <property type="component" value="Unassembled WGS sequence"/>
</dbReference>
<dbReference type="Pfam" id="PF17919">
    <property type="entry name" value="RT_RNaseH_2"/>
    <property type="match status" value="1"/>
</dbReference>
<evidence type="ECO:0000259" key="10">
    <source>
        <dbReference type="PROSITE" id="PS50994"/>
    </source>
</evidence>
<feature type="domain" description="Integrase catalytic" evidence="10">
    <location>
        <begin position="1100"/>
        <end position="1252"/>
    </location>
</feature>
<name>A0ABM2A0E2_AEDAL</name>
<dbReference type="Gene3D" id="3.30.70.270">
    <property type="match status" value="2"/>
</dbReference>
<dbReference type="InterPro" id="IPR043502">
    <property type="entry name" value="DNA/RNA_pol_sf"/>
</dbReference>
<feature type="compositionally biased region" description="Basic residues" evidence="7">
    <location>
        <begin position="327"/>
        <end position="336"/>
    </location>
</feature>
<reference evidence="12" key="1">
    <citation type="journal article" date="2015" name="Proc. Natl. Acad. Sci. U.S.A.">
        <title>Genome sequence of the Asian Tiger mosquito, Aedes albopictus, reveals insights into its biology, genetics, and evolution.</title>
        <authorList>
            <person name="Chen X.G."/>
            <person name="Jiang X."/>
            <person name="Gu J."/>
            <person name="Xu M."/>
            <person name="Wu Y."/>
            <person name="Deng Y."/>
            <person name="Zhang C."/>
            <person name="Bonizzoni M."/>
            <person name="Dermauw W."/>
            <person name="Vontas J."/>
            <person name="Armbruster P."/>
            <person name="Huang X."/>
            <person name="Yang Y."/>
            <person name="Zhang H."/>
            <person name="He W."/>
            <person name="Peng H."/>
            <person name="Liu Y."/>
            <person name="Wu K."/>
            <person name="Chen J."/>
            <person name="Lirakis M."/>
            <person name="Topalis P."/>
            <person name="Van Leeuwen T."/>
            <person name="Hall A.B."/>
            <person name="Jiang X."/>
            <person name="Thorpe C."/>
            <person name="Mueller R.L."/>
            <person name="Sun C."/>
            <person name="Waterhouse R.M."/>
            <person name="Yan G."/>
            <person name="Tu Z.J."/>
            <person name="Fang X."/>
            <person name="James A.A."/>
        </authorList>
    </citation>
    <scope>NUCLEOTIDE SEQUENCE [LARGE SCALE GENOMIC DNA]</scope>
    <source>
        <strain evidence="12">Foshan</strain>
    </source>
</reference>
<dbReference type="InterPro" id="IPR000477">
    <property type="entry name" value="RT_dom"/>
</dbReference>
<evidence type="ECO:0000256" key="7">
    <source>
        <dbReference type="SAM" id="MobiDB-lite"/>
    </source>
</evidence>
<dbReference type="InterPro" id="IPR012337">
    <property type="entry name" value="RNaseH-like_sf"/>
</dbReference>
<dbReference type="InterPro" id="IPR041588">
    <property type="entry name" value="Integrase_H2C2"/>
</dbReference>
<evidence type="ECO:0000259" key="9">
    <source>
        <dbReference type="PROSITE" id="PS50878"/>
    </source>
</evidence>
<dbReference type="PROSITE" id="PS50873">
    <property type="entry name" value="PEROXIDASE_4"/>
    <property type="match status" value="1"/>
</dbReference>
<dbReference type="Gene3D" id="3.10.10.10">
    <property type="entry name" value="HIV Type 1 Reverse Transcriptase, subunit A, domain 1"/>
    <property type="match status" value="1"/>
</dbReference>
<dbReference type="InterPro" id="IPR041577">
    <property type="entry name" value="RT_RNaseH_2"/>
</dbReference>
<feature type="compositionally biased region" description="Low complexity" evidence="7">
    <location>
        <begin position="1384"/>
        <end position="1399"/>
    </location>
</feature>
<keyword evidence="5" id="KW-0378">Hydrolase</keyword>
<evidence type="ECO:0000259" key="8">
    <source>
        <dbReference type="PROSITE" id="PS50873"/>
    </source>
</evidence>
<keyword evidence="3" id="KW-0548">Nucleotidyltransferase</keyword>
<keyword evidence="2" id="KW-0808">Transferase</keyword>
<dbReference type="InterPro" id="IPR002016">
    <property type="entry name" value="Haem_peroxidase"/>
</dbReference>
<evidence type="ECO:0000313" key="11">
    <source>
        <dbReference type="EnsemblMetazoa" id="AALFPA23_023298.P34649"/>
    </source>
</evidence>
<dbReference type="InterPro" id="IPR050951">
    <property type="entry name" value="Retrovirus_Pol_polyprotein"/>
</dbReference>
<keyword evidence="12" id="KW-1185">Reference proteome</keyword>
<dbReference type="GeneID" id="134290304"/>
<dbReference type="EC" id="2.7.7.49" evidence="1"/>
<dbReference type="RefSeq" id="XP_062713396.1">
    <property type="nucleotide sequence ID" value="XM_062857412.1"/>
</dbReference>
<feature type="region of interest" description="Disordered" evidence="7">
    <location>
        <begin position="1384"/>
        <end position="1426"/>
    </location>
</feature>
<organism evidence="11 12">
    <name type="scientific">Aedes albopictus</name>
    <name type="common">Asian tiger mosquito</name>
    <name type="synonym">Stegomyia albopicta</name>
    <dbReference type="NCBI Taxonomy" id="7160"/>
    <lineage>
        <taxon>Eukaryota</taxon>
        <taxon>Metazoa</taxon>
        <taxon>Ecdysozoa</taxon>
        <taxon>Arthropoda</taxon>
        <taxon>Hexapoda</taxon>
        <taxon>Insecta</taxon>
        <taxon>Pterygota</taxon>
        <taxon>Neoptera</taxon>
        <taxon>Endopterygota</taxon>
        <taxon>Diptera</taxon>
        <taxon>Nematocera</taxon>
        <taxon>Culicoidea</taxon>
        <taxon>Culicidae</taxon>
        <taxon>Culicinae</taxon>
        <taxon>Aedini</taxon>
        <taxon>Aedes</taxon>
        <taxon>Stegomyia</taxon>
    </lineage>
</organism>
<dbReference type="InterPro" id="IPR021109">
    <property type="entry name" value="Peptidase_aspartic_dom_sf"/>
</dbReference>
<feature type="domain" description="Plant heme peroxidase family profile" evidence="8">
    <location>
        <begin position="1060"/>
        <end position="1336"/>
    </location>
</feature>
<feature type="domain" description="Reverse transcriptase" evidence="9">
    <location>
        <begin position="537"/>
        <end position="721"/>
    </location>
</feature>
<dbReference type="PANTHER" id="PTHR37984:SF5">
    <property type="entry name" value="PROTEIN NYNRIN-LIKE"/>
    <property type="match status" value="1"/>
</dbReference>
<dbReference type="SUPFAM" id="SSF56672">
    <property type="entry name" value="DNA/RNA polymerases"/>
    <property type="match status" value="1"/>
</dbReference>
<evidence type="ECO:0000256" key="4">
    <source>
        <dbReference type="ARBA" id="ARBA00022722"/>
    </source>
</evidence>
<proteinExistence type="predicted"/>
<dbReference type="Gene3D" id="2.40.70.10">
    <property type="entry name" value="Acid Proteases"/>
    <property type="match status" value="1"/>
</dbReference>
<evidence type="ECO:0000256" key="3">
    <source>
        <dbReference type="ARBA" id="ARBA00022695"/>
    </source>
</evidence>
<reference evidence="11" key="2">
    <citation type="submission" date="2025-05" db="UniProtKB">
        <authorList>
            <consortium name="EnsemblMetazoa"/>
        </authorList>
    </citation>
    <scope>IDENTIFICATION</scope>
    <source>
        <strain evidence="11">Foshan</strain>
    </source>
</reference>
<dbReference type="Pfam" id="PF23309">
    <property type="entry name" value="DUF7083"/>
    <property type="match status" value="1"/>
</dbReference>
<feature type="region of interest" description="Disordered" evidence="7">
    <location>
        <begin position="314"/>
        <end position="340"/>
    </location>
</feature>
<dbReference type="Pfam" id="PF00078">
    <property type="entry name" value="RVT_1"/>
    <property type="match status" value="1"/>
</dbReference>
<evidence type="ECO:0000313" key="12">
    <source>
        <dbReference type="Proteomes" id="UP000069940"/>
    </source>
</evidence>
<evidence type="ECO:0000256" key="6">
    <source>
        <dbReference type="ARBA" id="ARBA00023268"/>
    </source>
</evidence>
<keyword evidence="4" id="KW-0540">Nuclease</keyword>
<accession>A0ABM2A0E2</accession>
<dbReference type="EnsemblMetazoa" id="AALFPA23_023298.R34649">
    <property type="protein sequence ID" value="AALFPA23_023298.P34649"/>
    <property type="gene ID" value="AALFPA23_023298"/>
</dbReference>
<dbReference type="PANTHER" id="PTHR37984">
    <property type="entry name" value="PROTEIN CBG26694"/>
    <property type="match status" value="1"/>
</dbReference>
<dbReference type="InterPro" id="IPR043128">
    <property type="entry name" value="Rev_trsase/Diguanyl_cyclase"/>
</dbReference>
<evidence type="ECO:0000256" key="5">
    <source>
        <dbReference type="ARBA" id="ARBA00022759"/>
    </source>
</evidence>
<dbReference type="CDD" id="cd09274">
    <property type="entry name" value="RNase_HI_RT_Ty3"/>
    <property type="match status" value="1"/>
</dbReference>
<evidence type="ECO:0000256" key="1">
    <source>
        <dbReference type="ARBA" id="ARBA00012493"/>
    </source>
</evidence>
<dbReference type="InterPro" id="IPR036397">
    <property type="entry name" value="RNaseH_sf"/>
</dbReference>
<dbReference type="SUPFAM" id="SSF53098">
    <property type="entry name" value="Ribonuclease H-like"/>
    <property type="match status" value="1"/>
</dbReference>
<evidence type="ECO:0000256" key="2">
    <source>
        <dbReference type="ARBA" id="ARBA00022679"/>
    </source>
</evidence>
<dbReference type="PROSITE" id="PS50994">
    <property type="entry name" value="INTEGRASE"/>
    <property type="match status" value="1"/>
</dbReference>
<keyword evidence="5" id="KW-0255">Endonuclease</keyword>
<protein>
    <recommendedName>
        <fullName evidence="1">RNA-directed DNA polymerase</fullName>
        <ecNumber evidence="1">2.7.7.49</ecNumber>
    </recommendedName>
</protein>
<dbReference type="CDD" id="cd01647">
    <property type="entry name" value="RT_LTR"/>
    <property type="match status" value="1"/>
</dbReference>
<feature type="region of interest" description="Disordered" evidence="7">
    <location>
        <begin position="252"/>
        <end position="271"/>
    </location>
</feature>
<sequence>MAKEANLASILEQMSRLMEAQSIAQKALLEQLAKPKDNEFLMETLSKTLPEFSYDPQNGVVFDKWYARHQEVFTKGGAALDEVDRVRLLLQKLNSVDHDRYVNFILPRTPKQVSFADTVKTLTEMFGHQTSVFFRRFQCLQTRKRDCDDFVTYASTVNKACEDFSINTITADQFKCLIFVAGLHSEKNKDIRTRLLVKMEGETAADPMTLKKLLLECQQMDNLKHDTAVIENPKAVTFAVCDAVQNNEVRSNRTPNWTSEKKKQTTSKTPRRPCWQCGQMHFVADCSYTTHTCRSCGNVGHKEGYCGCFSKPGESAAPVSRPVPPSGKRKKAKPKKKADQQFHSKSVYAVNTLNTAGVIERRKFIDIIINGFPIELQIDCGSDYTIVSEESLPQLGHPEKRSTDLKVSTASGKPLPLDSEFECQVTLNGTTKRSVCYVTPVKGFNVFGSDLMDLFGLYDVPINAFCKLVTSEAESEAYANALKAKFPAVFQEGLGLCTKTKVHLFLQPGVTPVFKPRRPVPFHSQRLVEKELQRLQNLGVIEPVEFSNWAAPIVAVRKAQRDAEGDPVIRVCADYSTGLNAALEANKFPLPTPDDIFAKLAGSQYFSVLDLSDAYLQMEVDEDSQKLLTVNTHKGLFKYKRLPPGVKSAPGAFQKVIDNMIGDLEGTESLLDDVIVFGKTRAEHDRNLNNTLQRIQEFGFRLKLEKCKFGVTQVKYLGHIISRDGLRTDPEKVRAIVQMPPPKNVTELRSFLGAINYYSKFMKEMHLLRKPLDELLQKDKKWVWTDECQRSFVRFKDLLQSDLMLTHYNPKLQIVVAADASNTGIGATIRHRFPDGTEKVIQHAARSLTPTERAYGQIDKEALALVYAVTKFHRMLLGRPFILETDHQPLLRIFGSHKGIPTHTSNRLQRFALTMLCYDFKIEYVSTTKFGYADVLSRLISSAAKPEEDYIIASVKLEEDLLAVLEQSVNNTPVTARMIATGTKQNRVLNQVLQNIECGWPSEVNDPEIKAFYNRKESLTVVQGCILFGDRVVVPQLYQNRILQRLHHGHPGIVRMKSLARSFVFWPGIDGQIEAFVKQCKNCASVAKSPAHAAPEAWPTPSGPWQRLHIDFAGPIDGLWFLIIVDAFSRWPEIYPTKTTTAKATIQFLRSTFARLGLPLTIVSDNAPQFTCDEFESFCKTNGIVHLLTAPYHPQSNGQAERFVDSMKRALKKINKGEPLQETLDVFLATYRSTPCGSTGQKSPSEMMFGRQMRTTLDLLRPVSKSTHMFESGKLSNIKQPRQFNVGDLVYAKVHKGNDWYWEAGRVIERIGTVNYNVWLSGQRCGLIRSHVNQLRLRHVAMNRNENEVYSTNAPLPLSVLLDEFNIGPRPTENEPRALAQPEQVELQDQQQPVPGPDQESPQRAAVGSRIPVATTSRGRPVRLPPRFEHYVMS</sequence>
<dbReference type="Pfam" id="PF00665">
    <property type="entry name" value="rve"/>
    <property type="match status" value="1"/>
</dbReference>